<evidence type="ECO:0000313" key="6">
    <source>
        <dbReference type="Proteomes" id="UP000694388"/>
    </source>
</evidence>
<dbReference type="CDD" id="cd01670">
    <property type="entry name" value="Death"/>
    <property type="match status" value="1"/>
</dbReference>
<evidence type="ECO:0000259" key="4">
    <source>
        <dbReference type="PROSITE" id="PS50017"/>
    </source>
</evidence>
<dbReference type="InterPro" id="IPR051165">
    <property type="entry name" value="Multifunctional_ANK_Repeat"/>
</dbReference>
<feature type="domain" description="Death" evidence="4">
    <location>
        <begin position="43"/>
        <end position="113"/>
    </location>
</feature>
<dbReference type="SUPFAM" id="SSF47986">
    <property type="entry name" value="DEATH domain"/>
    <property type="match status" value="1"/>
</dbReference>
<dbReference type="PANTHER" id="PTHR24123">
    <property type="entry name" value="ANKYRIN REPEAT-CONTAINING"/>
    <property type="match status" value="1"/>
</dbReference>
<keyword evidence="6" id="KW-1185">Reference proteome</keyword>
<feature type="compositionally biased region" description="Basic and acidic residues" evidence="3">
    <location>
        <begin position="345"/>
        <end position="362"/>
    </location>
</feature>
<dbReference type="Pfam" id="PF00531">
    <property type="entry name" value="Death"/>
    <property type="match status" value="1"/>
</dbReference>
<dbReference type="InterPro" id="IPR000488">
    <property type="entry name" value="Death_dom"/>
</dbReference>
<dbReference type="AlphaFoldDB" id="A0A8C4R1B6"/>
<proteinExistence type="predicted"/>
<evidence type="ECO:0000256" key="1">
    <source>
        <dbReference type="ARBA" id="ARBA00022737"/>
    </source>
</evidence>
<name>A0A8C4R1B6_EPTBU</name>
<feature type="region of interest" description="Disordered" evidence="3">
    <location>
        <begin position="221"/>
        <end position="252"/>
    </location>
</feature>
<feature type="compositionally biased region" description="Basic and acidic residues" evidence="3">
    <location>
        <begin position="238"/>
        <end position="252"/>
    </location>
</feature>
<feature type="region of interest" description="Disordered" evidence="3">
    <location>
        <begin position="176"/>
        <end position="208"/>
    </location>
</feature>
<dbReference type="GO" id="GO:0007165">
    <property type="term" value="P:signal transduction"/>
    <property type="evidence" value="ECO:0007669"/>
    <property type="project" value="InterPro"/>
</dbReference>
<dbReference type="SMART" id="SM00005">
    <property type="entry name" value="DEATH"/>
    <property type="match status" value="1"/>
</dbReference>
<dbReference type="PANTHER" id="PTHR24123:SF141">
    <property type="entry name" value="ANKYRIN 2, ISOFORM U"/>
    <property type="match status" value="1"/>
</dbReference>
<evidence type="ECO:0000313" key="5">
    <source>
        <dbReference type="Ensembl" id="ENSEBUP00000023521.1"/>
    </source>
</evidence>
<dbReference type="InterPro" id="IPR011029">
    <property type="entry name" value="DEATH-like_dom_sf"/>
</dbReference>
<dbReference type="PROSITE" id="PS50017">
    <property type="entry name" value="DEATH_DOMAIN"/>
    <property type="match status" value="1"/>
</dbReference>
<dbReference type="Proteomes" id="UP000694388">
    <property type="component" value="Unplaced"/>
</dbReference>
<reference evidence="5" key="1">
    <citation type="submission" date="2025-08" db="UniProtKB">
        <authorList>
            <consortium name="Ensembl"/>
        </authorList>
    </citation>
    <scope>IDENTIFICATION</scope>
</reference>
<keyword evidence="1" id="KW-0677">Repeat</keyword>
<accession>A0A8C4R1B6</accession>
<dbReference type="Ensembl" id="ENSEBUT00000024097.1">
    <property type="protein sequence ID" value="ENSEBUP00000023521.1"/>
    <property type="gene ID" value="ENSEBUG00000014490.1"/>
</dbReference>
<feature type="region of interest" description="Disordered" evidence="3">
    <location>
        <begin position="345"/>
        <end position="373"/>
    </location>
</feature>
<dbReference type="Gene3D" id="1.10.533.10">
    <property type="entry name" value="Death Domain, Fas"/>
    <property type="match status" value="1"/>
</dbReference>
<organism evidence="5 6">
    <name type="scientific">Eptatretus burgeri</name>
    <name type="common">Inshore hagfish</name>
    <dbReference type="NCBI Taxonomy" id="7764"/>
    <lineage>
        <taxon>Eukaryota</taxon>
        <taxon>Metazoa</taxon>
        <taxon>Chordata</taxon>
        <taxon>Craniata</taxon>
        <taxon>Vertebrata</taxon>
        <taxon>Cyclostomata</taxon>
        <taxon>Myxini</taxon>
        <taxon>Myxiniformes</taxon>
        <taxon>Myxinidae</taxon>
        <taxon>Eptatretinae</taxon>
        <taxon>Eptatretus</taxon>
    </lineage>
</organism>
<protein>
    <recommendedName>
        <fullName evidence="4">Death domain-containing protein</fullName>
    </recommendedName>
</protein>
<evidence type="ECO:0000256" key="3">
    <source>
        <dbReference type="SAM" id="MobiDB-lite"/>
    </source>
</evidence>
<sequence length="373" mass="41643">MGGSSPWLLQRPRPGPRALCRRLPLGWYGDTSLTTRGHPAARSWPELARDMKLTEEEMNFIERENPVSVMEQSYELLRMWAARQEKDATVDRLREAFARIKRTDLVHLLEDPHTSTPSQSACPCSDIENVIDSGEPLSQMCDDSTPPMTPAHDDIMLSGCSPSTLGSSIWPVPVVSGEDCSSPRESKYQEDSPTRGNTEKGDAGKARSEQELLAHGITTTMENNSLKRPVTGGTAAGERSDHQRHQGDGLHPIPREAVSEEQYTDDEGNIVTRKVTRKLVGTMNRADGVEGEEVVAQALRVDSHSEHLWQENTMMSNDKKNINNWIPDLTEKPIKQKQVTHVKNQEMHYGDHKAIGNEDRTKKGISKNNGTQH</sequence>
<reference evidence="5" key="2">
    <citation type="submission" date="2025-09" db="UniProtKB">
        <authorList>
            <consortium name="Ensembl"/>
        </authorList>
    </citation>
    <scope>IDENTIFICATION</scope>
</reference>
<feature type="compositionally biased region" description="Basic and acidic residues" evidence="3">
    <location>
        <begin position="181"/>
        <end position="208"/>
    </location>
</feature>
<evidence type="ECO:0000256" key="2">
    <source>
        <dbReference type="ARBA" id="ARBA00023043"/>
    </source>
</evidence>
<keyword evidence="2" id="KW-0040">ANK repeat</keyword>